<organism evidence="5 6">
    <name type="scientific">Sphingomonas lenta</name>
    <dbReference type="NCBI Taxonomy" id="1141887"/>
    <lineage>
        <taxon>Bacteria</taxon>
        <taxon>Pseudomonadati</taxon>
        <taxon>Pseudomonadota</taxon>
        <taxon>Alphaproteobacteria</taxon>
        <taxon>Sphingomonadales</taxon>
        <taxon>Sphingomonadaceae</taxon>
        <taxon>Sphingomonas</taxon>
    </lineage>
</organism>
<dbReference type="InterPro" id="IPR029787">
    <property type="entry name" value="Nucleotide_cyclase"/>
</dbReference>
<feature type="domain" description="GGDEF" evidence="4">
    <location>
        <begin position="385"/>
        <end position="518"/>
    </location>
</feature>
<feature type="transmembrane region" description="Helical" evidence="1">
    <location>
        <begin position="110"/>
        <end position="131"/>
    </location>
</feature>
<keyword evidence="1" id="KW-0812">Transmembrane</keyword>
<feature type="transmembrane region" description="Helical" evidence="1">
    <location>
        <begin position="137"/>
        <end position="164"/>
    </location>
</feature>
<reference evidence="6" key="1">
    <citation type="submission" date="2017-09" db="EMBL/GenBank/DDBJ databases">
        <authorList>
            <person name="Feng G."/>
            <person name="Zhu H."/>
        </authorList>
    </citation>
    <scope>NUCLEOTIDE SEQUENCE [LARGE SCALE GENOMIC DNA]</scope>
    <source>
        <strain evidence="6">1PNM-20</strain>
    </source>
</reference>
<keyword evidence="1" id="KW-1133">Transmembrane helix</keyword>
<dbReference type="NCBIfam" id="TIGR00254">
    <property type="entry name" value="GGDEF"/>
    <property type="match status" value="1"/>
</dbReference>
<dbReference type="Gene3D" id="3.30.70.270">
    <property type="match status" value="1"/>
</dbReference>
<dbReference type="InterPro" id="IPR035965">
    <property type="entry name" value="PAS-like_dom_sf"/>
</dbReference>
<dbReference type="Gene3D" id="3.20.20.450">
    <property type="entry name" value="EAL domain"/>
    <property type="match status" value="1"/>
</dbReference>
<dbReference type="PROSITE" id="PS50113">
    <property type="entry name" value="PAC"/>
    <property type="match status" value="1"/>
</dbReference>
<dbReference type="Pfam" id="PF08448">
    <property type="entry name" value="PAS_4"/>
    <property type="match status" value="1"/>
</dbReference>
<dbReference type="SMART" id="SM00267">
    <property type="entry name" value="GGDEF"/>
    <property type="match status" value="1"/>
</dbReference>
<proteinExistence type="predicted"/>
<feature type="transmembrane region" description="Helical" evidence="1">
    <location>
        <begin position="71"/>
        <end position="89"/>
    </location>
</feature>
<keyword evidence="1" id="KW-0472">Membrane</keyword>
<dbReference type="CDD" id="cd01948">
    <property type="entry name" value="EAL"/>
    <property type="match status" value="1"/>
</dbReference>
<sequence length="785" mass="85096">MSTAEPIAAGPVSVDFRTLVGLREGTDPAEWGRIRSFQLQAGRQFALFLLGANLLAATVMVMLFAKSLPMWLLGGWGVATAAVAIAVAIRRRRTEHRDGSHAALSELRGTALEGIALAAVWSVPPTLFAGVGTGGAFVVWMVLSVLMTAVAVALAPLALSSILFLGGVGGVAAGKLALAGAYPASGATLLFTSLLMLGCVTRARALVLIRAGQIALAERDETVSLLLREFEDTGADWLWETDAARRIIKASPRFAFACGLDPVSINGKAFLEVLAGPSWESGNFAAGLRDLAEKMKGRESFRDLRLPVHVEGEERWWEIAASPRYDERGAFCGFRGVGSDVTEQRASADKINRMARYDTLTGLPNRLMVNETLARAMLEAEKWSGRCAFMMIDLDRFKAVNDTLGHPVGDRLLSRVSERLAQLMGENELCGRLGGDEFAVVVRDAADPEKVHRLAQRIIESLSRSYEVDQHTLYIGASVGLAFGPRDGRTAEMLIRSADLALYRSKDAGGGKFHIYEPQLHVEAEERRRLEVALRTAVEQGQMHLAYQPVVDATSTKLTGFEALLRWVHPEYGPISPAKFVPLAEEARLIAPIGEWVLRTACREAANWPSDVRVAVNVSPDQLHDPNFVAVVASALANSGLTADRLELEVTESVFMREGTGAVRVLERILDLGVRLSLDDFGTGYSSLGYLSRTRFSSIKIDRSFVQGASKGVREAIAIIRAVVALAKSLGMATTAEGVETEAEHQMVQELGCSKVQGYYFGRPLPVDEARNLANQRRWNDAAAA</sequence>
<keyword evidence="6" id="KW-1185">Reference proteome</keyword>
<dbReference type="SUPFAM" id="SSF141868">
    <property type="entry name" value="EAL domain-like"/>
    <property type="match status" value="1"/>
</dbReference>
<dbReference type="SUPFAM" id="SSF55785">
    <property type="entry name" value="PYP-like sensor domain (PAS domain)"/>
    <property type="match status" value="1"/>
</dbReference>
<dbReference type="EMBL" id="NSLI01000002">
    <property type="protein sequence ID" value="PAX08726.1"/>
    <property type="molecule type" value="Genomic_DNA"/>
</dbReference>
<dbReference type="NCBIfam" id="TIGR00229">
    <property type="entry name" value="sensory_box"/>
    <property type="match status" value="1"/>
</dbReference>
<feature type="transmembrane region" description="Helical" evidence="1">
    <location>
        <begin position="45"/>
        <end position="65"/>
    </location>
</feature>
<dbReference type="InterPro" id="IPR043128">
    <property type="entry name" value="Rev_trsase/Diguanyl_cyclase"/>
</dbReference>
<dbReference type="Pfam" id="PF00563">
    <property type="entry name" value="EAL"/>
    <property type="match status" value="1"/>
</dbReference>
<dbReference type="OrthoDB" id="9814202at2"/>
<dbReference type="SUPFAM" id="SSF55073">
    <property type="entry name" value="Nucleotide cyclase"/>
    <property type="match status" value="1"/>
</dbReference>
<feature type="transmembrane region" description="Helical" evidence="1">
    <location>
        <begin position="176"/>
        <end position="197"/>
    </location>
</feature>
<gene>
    <name evidence="5" type="ORF">CKY28_05030</name>
</gene>
<dbReference type="SMART" id="SM00052">
    <property type="entry name" value="EAL"/>
    <property type="match status" value="1"/>
</dbReference>
<dbReference type="InterPro" id="IPR000014">
    <property type="entry name" value="PAS"/>
</dbReference>
<evidence type="ECO:0000259" key="4">
    <source>
        <dbReference type="PROSITE" id="PS50887"/>
    </source>
</evidence>
<accession>A0A2A2SHJ6</accession>
<evidence type="ECO:0000259" key="3">
    <source>
        <dbReference type="PROSITE" id="PS50883"/>
    </source>
</evidence>
<protein>
    <submittedName>
        <fullName evidence="5">Diguanylate cyclase</fullName>
    </submittedName>
</protein>
<dbReference type="InterPro" id="IPR052155">
    <property type="entry name" value="Biofilm_reg_signaling"/>
</dbReference>
<evidence type="ECO:0000313" key="5">
    <source>
        <dbReference type="EMBL" id="PAX08726.1"/>
    </source>
</evidence>
<dbReference type="CDD" id="cd01949">
    <property type="entry name" value="GGDEF"/>
    <property type="match status" value="1"/>
</dbReference>
<dbReference type="InterPro" id="IPR013656">
    <property type="entry name" value="PAS_4"/>
</dbReference>
<evidence type="ECO:0000259" key="2">
    <source>
        <dbReference type="PROSITE" id="PS50113"/>
    </source>
</evidence>
<dbReference type="InterPro" id="IPR000700">
    <property type="entry name" value="PAS-assoc_C"/>
</dbReference>
<dbReference type="PROSITE" id="PS50887">
    <property type="entry name" value="GGDEF"/>
    <property type="match status" value="1"/>
</dbReference>
<dbReference type="Gene3D" id="3.30.450.20">
    <property type="entry name" value="PAS domain"/>
    <property type="match status" value="1"/>
</dbReference>
<dbReference type="PANTHER" id="PTHR44757">
    <property type="entry name" value="DIGUANYLATE CYCLASE DGCP"/>
    <property type="match status" value="1"/>
</dbReference>
<dbReference type="RefSeq" id="WP_095997237.1">
    <property type="nucleotide sequence ID" value="NZ_NSLI01000002.1"/>
</dbReference>
<evidence type="ECO:0000313" key="6">
    <source>
        <dbReference type="Proteomes" id="UP000218151"/>
    </source>
</evidence>
<dbReference type="Pfam" id="PF00990">
    <property type="entry name" value="GGDEF"/>
    <property type="match status" value="1"/>
</dbReference>
<dbReference type="InterPro" id="IPR035919">
    <property type="entry name" value="EAL_sf"/>
</dbReference>
<dbReference type="InterPro" id="IPR000160">
    <property type="entry name" value="GGDEF_dom"/>
</dbReference>
<feature type="domain" description="EAL" evidence="3">
    <location>
        <begin position="527"/>
        <end position="778"/>
    </location>
</feature>
<dbReference type="PROSITE" id="PS50883">
    <property type="entry name" value="EAL"/>
    <property type="match status" value="1"/>
</dbReference>
<name>A0A2A2SHJ6_9SPHN</name>
<dbReference type="Proteomes" id="UP000218151">
    <property type="component" value="Unassembled WGS sequence"/>
</dbReference>
<comment type="caution">
    <text evidence="5">The sequence shown here is derived from an EMBL/GenBank/DDBJ whole genome shotgun (WGS) entry which is preliminary data.</text>
</comment>
<dbReference type="PANTHER" id="PTHR44757:SF10">
    <property type="entry name" value="MEMBRANE PROTEIN"/>
    <property type="match status" value="1"/>
</dbReference>
<dbReference type="InterPro" id="IPR001633">
    <property type="entry name" value="EAL_dom"/>
</dbReference>
<feature type="domain" description="PAC" evidence="2">
    <location>
        <begin position="300"/>
        <end position="353"/>
    </location>
</feature>
<evidence type="ECO:0000256" key="1">
    <source>
        <dbReference type="SAM" id="Phobius"/>
    </source>
</evidence>
<dbReference type="AlphaFoldDB" id="A0A2A2SHJ6"/>